<dbReference type="GeneID" id="39982788"/>
<evidence type="ECO:0000256" key="5">
    <source>
        <dbReference type="PROSITE-ProRule" id="PRU00221"/>
    </source>
</evidence>
<evidence type="ECO:0000256" key="4">
    <source>
        <dbReference type="ARBA" id="ARBA00022737"/>
    </source>
</evidence>
<comment type="caution">
    <text evidence="7">The sequence shown here is derived from an EMBL/GenBank/DDBJ whole genome shotgun (WGS) entry which is preliminary data.</text>
</comment>
<keyword evidence="2" id="KW-0963">Cytoplasm</keyword>
<dbReference type="InterPro" id="IPR001680">
    <property type="entry name" value="WD40_rpt"/>
</dbReference>
<keyword evidence="4" id="KW-0677">Repeat</keyword>
<dbReference type="Pfam" id="PF00400">
    <property type="entry name" value="WD40"/>
    <property type="match status" value="1"/>
</dbReference>
<evidence type="ECO:0000256" key="1">
    <source>
        <dbReference type="ARBA" id="ARBA00004496"/>
    </source>
</evidence>
<dbReference type="InterPro" id="IPR036322">
    <property type="entry name" value="WD40_repeat_dom_sf"/>
</dbReference>
<comment type="subcellular location">
    <subcellularLocation>
        <location evidence="1">Cytoplasm</location>
    </subcellularLocation>
</comment>
<sequence>MPLATQATNENTATINSEQMPSLDESAQNNTSGGTVFGKDSNKPEKCTSGCATDWISDELAVLADELRTYIPKGTWESLGSEKEIMEENGDDVKKRAQVRVAFEVRRDVLIHQRMVHTSYLTKEASEDSRDLRGTVNTMYEVARSEVDIGVQAIVPLVNSTSQTLFARKVDAAVQAEPTLVDACIRGSLPPGKMAPELTAFFDKVLPRTLHCLLQNHEVPIYKDDFSLLTEDDAIVGSRDDAVLIERGNYTHTTMKDLRVSSISWRSSKPKDDYVCISSIARYNFDQRMEAEKRCETCVNLVWDFADPMHPRALLEAPVEIQVMCFNPLKPNLIVGGAMNGQLFLWDLNQITATTVSANSSVNNDIATAGNSMKEQVPESVESFRPETGSKDIPPMAPSVKGLSVERDGDALVPRLQPIQSSRVELSHRRPVHAIQWMPNGLECGFDGKQVVTQEGRQFISLSDDGYMCVWDIRAEHLPADKLRKMKHQGRVGGEEFPWVPLLKFQMSKPGNAGDLMGYCFHVDGLQSNEAPSYTVCCGSTNGEVAICNIQTPDERREFSANTEETRVVRQVSRGHAGAVTGVQRHPTISDVYLSCGDLHFKLWRVGLNHPIFTSPQHDAPVTCACWSPTRVSVVVVGTMDGKIQIWDLLDRNREPLLVHQLVQDAITVITFKPPPPTLPPMYVQYVAIGTSVGSFHWYALPRVLSRGPSGEQRHFRVMLEREVRRVHYYIWRWSERERERDRYGAAAATMFRKSLPAIAATTAATAAADEHEMRLDHFGMMPHEENFYAHNHHRDEEFLRIVEQPLPEADMMEMEMDDMDEDENINGEVNGI</sequence>
<protein>
    <submittedName>
        <fullName evidence="7">WDdomain 63</fullName>
    </submittedName>
</protein>
<reference evidence="7 8" key="1">
    <citation type="submission" date="2017-03" db="EMBL/GenBank/DDBJ databases">
        <title>An alternative strategy for trypanosome survival in the mammalian bloodstream revealed through genome and transcriptome analysis of the ubiquitous bovine parasite Trypanosoma (Megatrypanum) theileri.</title>
        <authorList>
            <person name="Kelly S."/>
            <person name="Ivens A."/>
            <person name="Mott A."/>
            <person name="O'Neill E."/>
            <person name="Emms D."/>
            <person name="Macleod O."/>
            <person name="Voorheis P."/>
            <person name="Matthews J."/>
            <person name="Matthews K."/>
            <person name="Carrington M."/>
        </authorList>
    </citation>
    <scope>NUCLEOTIDE SEQUENCE [LARGE SCALE GENOMIC DNA]</scope>
    <source>
        <strain evidence="7">Edinburgh</strain>
    </source>
</reference>
<dbReference type="GO" id="GO:0045504">
    <property type="term" value="F:dynein heavy chain binding"/>
    <property type="evidence" value="ECO:0007669"/>
    <property type="project" value="TreeGrafter"/>
</dbReference>
<dbReference type="SMART" id="SM00320">
    <property type="entry name" value="WD40"/>
    <property type="match status" value="4"/>
</dbReference>
<dbReference type="VEuPathDB" id="TriTrypDB:TM35_000053530"/>
<dbReference type="Gene3D" id="2.130.10.10">
    <property type="entry name" value="YVTN repeat-like/Quinoprotein amine dehydrogenase"/>
    <property type="match status" value="2"/>
</dbReference>
<dbReference type="SUPFAM" id="SSF50978">
    <property type="entry name" value="WD40 repeat-like"/>
    <property type="match status" value="1"/>
</dbReference>
<evidence type="ECO:0000313" key="8">
    <source>
        <dbReference type="Proteomes" id="UP000192257"/>
    </source>
</evidence>
<dbReference type="GO" id="GO:0036156">
    <property type="term" value="C:inner dynein arm"/>
    <property type="evidence" value="ECO:0007669"/>
    <property type="project" value="TreeGrafter"/>
</dbReference>
<evidence type="ECO:0000256" key="3">
    <source>
        <dbReference type="ARBA" id="ARBA00022574"/>
    </source>
</evidence>
<dbReference type="GO" id="GO:0060294">
    <property type="term" value="P:cilium movement involved in cell motility"/>
    <property type="evidence" value="ECO:0007669"/>
    <property type="project" value="TreeGrafter"/>
</dbReference>
<dbReference type="PROSITE" id="PS50082">
    <property type="entry name" value="WD_REPEATS_2"/>
    <property type="match status" value="1"/>
</dbReference>
<name>A0A1X0P495_9TRYP</name>
<evidence type="ECO:0000256" key="6">
    <source>
        <dbReference type="SAM" id="MobiDB-lite"/>
    </source>
</evidence>
<dbReference type="PANTHER" id="PTHR12442">
    <property type="entry name" value="DYNEIN INTERMEDIATE CHAIN"/>
    <property type="match status" value="1"/>
</dbReference>
<dbReference type="Proteomes" id="UP000192257">
    <property type="component" value="Unassembled WGS sequence"/>
</dbReference>
<evidence type="ECO:0000256" key="2">
    <source>
        <dbReference type="ARBA" id="ARBA00022490"/>
    </source>
</evidence>
<dbReference type="GO" id="GO:0036159">
    <property type="term" value="P:inner dynein arm assembly"/>
    <property type="evidence" value="ECO:0007669"/>
    <property type="project" value="TreeGrafter"/>
</dbReference>
<accession>A0A1X0P495</accession>
<keyword evidence="8" id="KW-1185">Reference proteome</keyword>
<evidence type="ECO:0000313" key="7">
    <source>
        <dbReference type="EMBL" id="ORC91757.1"/>
    </source>
</evidence>
<organism evidence="7 8">
    <name type="scientific">Trypanosoma theileri</name>
    <dbReference type="NCBI Taxonomy" id="67003"/>
    <lineage>
        <taxon>Eukaryota</taxon>
        <taxon>Discoba</taxon>
        <taxon>Euglenozoa</taxon>
        <taxon>Kinetoplastea</taxon>
        <taxon>Metakinetoplastina</taxon>
        <taxon>Trypanosomatida</taxon>
        <taxon>Trypanosomatidae</taxon>
        <taxon>Trypanosoma</taxon>
    </lineage>
</organism>
<feature type="region of interest" description="Disordered" evidence="6">
    <location>
        <begin position="1"/>
        <end position="44"/>
    </location>
</feature>
<proteinExistence type="predicted"/>
<dbReference type="PROSITE" id="PS50294">
    <property type="entry name" value="WD_REPEATS_REGION"/>
    <property type="match status" value="1"/>
</dbReference>
<dbReference type="InterPro" id="IPR015943">
    <property type="entry name" value="WD40/YVTN_repeat-like_dom_sf"/>
</dbReference>
<feature type="compositionally biased region" description="Polar residues" evidence="6">
    <location>
        <begin position="1"/>
        <end position="34"/>
    </location>
</feature>
<dbReference type="AlphaFoldDB" id="A0A1X0P495"/>
<dbReference type="PANTHER" id="PTHR12442:SF5">
    <property type="entry name" value="DYNEIN AXONEMAL INTERMEDIATE CHAIN 3"/>
    <property type="match status" value="1"/>
</dbReference>
<dbReference type="GO" id="GO:0045503">
    <property type="term" value="F:dynein light chain binding"/>
    <property type="evidence" value="ECO:0007669"/>
    <property type="project" value="TreeGrafter"/>
</dbReference>
<feature type="repeat" description="WD" evidence="5">
    <location>
        <begin position="615"/>
        <end position="649"/>
    </location>
</feature>
<dbReference type="EMBL" id="NBCO01000005">
    <property type="protein sequence ID" value="ORC91757.1"/>
    <property type="molecule type" value="Genomic_DNA"/>
</dbReference>
<gene>
    <name evidence="7" type="ORF">TM35_000053530</name>
</gene>
<dbReference type="InterPro" id="IPR050687">
    <property type="entry name" value="Dynein_IC"/>
</dbReference>
<dbReference type="RefSeq" id="XP_028885823.1">
    <property type="nucleotide sequence ID" value="XM_029023008.1"/>
</dbReference>
<dbReference type="STRING" id="67003.A0A1X0P495"/>
<keyword evidence="3 5" id="KW-0853">WD repeat</keyword>
<dbReference type="OrthoDB" id="366230at2759"/>